<accession>A0A1H5PIU6</accession>
<feature type="transmembrane region" description="Helical" evidence="1">
    <location>
        <begin position="117"/>
        <end position="137"/>
    </location>
</feature>
<keyword evidence="3" id="KW-1185">Reference proteome</keyword>
<feature type="transmembrane region" description="Helical" evidence="1">
    <location>
        <begin position="86"/>
        <end position="105"/>
    </location>
</feature>
<dbReference type="InterPro" id="IPR038750">
    <property type="entry name" value="YczE/YyaS-like"/>
</dbReference>
<evidence type="ECO:0000256" key="1">
    <source>
        <dbReference type="SAM" id="Phobius"/>
    </source>
</evidence>
<dbReference type="EMBL" id="FNUC01000004">
    <property type="protein sequence ID" value="SEF13574.1"/>
    <property type="molecule type" value="Genomic_DNA"/>
</dbReference>
<feature type="transmembrane region" description="Helical" evidence="1">
    <location>
        <begin position="20"/>
        <end position="41"/>
    </location>
</feature>
<evidence type="ECO:0000313" key="2">
    <source>
        <dbReference type="EMBL" id="SEF13574.1"/>
    </source>
</evidence>
<protein>
    <submittedName>
        <fullName evidence="2">Uncharacterized membrane protein YczE</fullName>
    </submittedName>
</protein>
<dbReference type="Proteomes" id="UP000181980">
    <property type="component" value="Unassembled WGS sequence"/>
</dbReference>
<reference evidence="3" key="1">
    <citation type="submission" date="2016-10" db="EMBL/GenBank/DDBJ databases">
        <authorList>
            <person name="Varghese N."/>
            <person name="Submissions S."/>
        </authorList>
    </citation>
    <scope>NUCLEOTIDE SEQUENCE [LARGE SCALE GENOMIC DNA]</scope>
    <source>
        <strain evidence="3">DSM 45237</strain>
    </source>
</reference>
<keyword evidence="1" id="KW-0812">Transmembrane</keyword>
<feature type="transmembrane region" description="Helical" evidence="1">
    <location>
        <begin position="61"/>
        <end position="79"/>
    </location>
</feature>
<evidence type="ECO:0000313" key="3">
    <source>
        <dbReference type="Proteomes" id="UP000181980"/>
    </source>
</evidence>
<dbReference type="Pfam" id="PF19700">
    <property type="entry name" value="DUF6198"/>
    <property type="match status" value="1"/>
</dbReference>
<gene>
    <name evidence="2" type="ORF">SAMN04488561_4413</name>
</gene>
<dbReference type="PANTHER" id="PTHR40078">
    <property type="entry name" value="INTEGRAL MEMBRANE PROTEIN-RELATED"/>
    <property type="match status" value="1"/>
</dbReference>
<keyword evidence="1" id="KW-1133">Transmembrane helix</keyword>
<feature type="transmembrane region" description="Helical" evidence="1">
    <location>
        <begin position="158"/>
        <end position="177"/>
    </location>
</feature>
<name>A0A1H5PIU6_9ACTN</name>
<proteinExistence type="predicted"/>
<dbReference type="AlphaFoldDB" id="A0A1H5PIU6"/>
<dbReference type="STRING" id="561176.SAMN04488561_4413"/>
<dbReference type="PANTHER" id="PTHR40078:SF1">
    <property type="entry name" value="INTEGRAL MEMBRANE PROTEIN"/>
    <property type="match status" value="1"/>
</dbReference>
<sequence>MNYRYMMMAPHPGGVHTRWVNLYVGLVLFGVSIALMLEAGLGLSPWDVFHQGLAERSGLRFGWVVVGVSAVVLLLWIPLRVRPGIGTVSNVVVVGLTADAAVALLPEPEHLAARTAFLAVGIVGNGLATALYVGAGLGPGPRDGLMTGLAGRGRSIRVVRTSIEVAVLAAGCLLGGTVGVGTVLYAVSIGPVIHVLLPRLTVHTVRHRSLEGS</sequence>
<organism evidence="2 3">
    <name type="scientific">Jiangella alba</name>
    <dbReference type="NCBI Taxonomy" id="561176"/>
    <lineage>
        <taxon>Bacteria</taxon>
        <taxon>Bacillati</taxon>
        <taxon>Actinomycetota</taxon>
        <taxon>Actinomycetes</taxon>
        <taxon>Jiangellales</taxon>
        <taxon>Jiangellaceae</taxon>
        <taxon>Jiangella</taxon>
    </lineage>
</organism>
<keyword evidence="1" id="KW-0472">Membrane</keyword>